<dbReference type="Proteomes" id="UP001140206">
    <property type="component" value="Chromosome 2"/>
</dbReference>
<evidence type="ECO:0000313" key="1">
    <source>
        <dbReference type="EMBL" id="KAJ4785281.1"/>
    </source>
</evidence>
<evidence type="ECO:0000313" key="2">
    <source>
        <dbReference type="Proteomes" id="UP001140206"/>
    </source>
</evidence>
<keyword evidence="2" id="KW-1185">Reference proteome</keyword>
<comment type="caution">
    <text evidence="1">The sequence shown here is derived from an EMBL/GenBank/DDBJ whole genome shotgun (WGS) entry which is preliminary data.</text>
</comment>
<name>A0AAV8F2F6_9POAL</name>
<proteinExistence type="predicted"/>
<organism evidence="1 2">
    <name type="scientific">Rhynchospora pubera</name>
    <dbReference type="NCBI Taxonomy" id="906938"/>
    <lineage>
        <taxon>Eukaryota</taxon>
        <taxon>Viridiplantae</taxon>
        <taxon>Streptophyta</taxon>
        <taxon>Embryophyta</taxon>
        <taxon>Tracheophyta</taxon>
        <taxon>Spermatophyta</taxon>
        <taxon>Magnoliopsida</taxon>
        <taxon>Liliopsida</taxon>
        <taxon>Poales</taxon>
        <taxon>Cyperaceae</taxon>
        <taxon>Cyperoideae</taxon>
        <taxon>Rhynchosporeae</taxon>
        <taxon>Rhynchospora</taxon>
    </lineage>
</organism>
<reference evidence="1" key="1">
    <citation type="submission" date="2022-08" db="EMBL/GenBank/DDBJ databases">
        <authorList>
            <person name="Marques A."/>
        </authorList>
    </citation>
    <scope>NUCLEOTIDE SEQUENCE</scope>
    <source>
        <strain evidence="1">RhyPub2mFocal</strain>
        <tissue evidence="1">Leaves</tissue>
    </source>
</reference>
<sequence length="150" mass="17238">MCILSMGKSFKDSLKVLEADIQHANSLASEFKREYDGACLQMRMAYSPVAHFLLFLFQWTDCSLAGTLGLLQILIYKVYLDGTTTMSTHERKASVKEFYGIWFSSKLCFFTLVSKLSYPMLYIYLELPFHYEQALPLSFHVHSVVSVDSF</sequence>
<dbReference type="EMBL" id="JAMFTS010000002">
    <property type="protein sequence ID" value="KAJ4785281.1"/>
    <property type="molecule type" value="Genomic_DNA"/>
</dbReference>
<accession>A0AAV8F2F6</accession>
<dbReference type="AlphaFoldDB" id="A0AAV8F2F6"/>
<protein>
    <submittedName>
        <fullName evidence="1">RING/U-box superfamily protein</fullName>
    </submittedName>
</protein>
<gene>
    <name evidence="1" type="ORF">LUZ62_036527</name>
</gene>